<evidence type="ECO:0000313" key="1">
    <source>
        <dbReference type="EMBL" id="TKR77675.1"/>
    </source>
</evidence>
<name>A0A4V6A247_STECR</name>
<organism evidence="1 2">
    <name type="scientific">Steinernema carpocapsae</name>
    <name type="common">Entomopathogenic nematode</name>
    <dbReference type="NCBI Taxonomy" id="34508"/>
    <lineage>
        <taxon>Eukaryota</taxon>
        <taxon>Metazoa</taxon>
        <taxon>Ecdysozoa</taxon>
        <taxon>Nematoda</taxon>
        <taxon>Chromadorea</taxon>
        <taxon>Rhabditida</taxon>
        <taxon>Tylenchina</taxon>
        <taxon>Panagrolaimomorpha</taxon>
        <taxon>Strongyloidoidea</taxon>
        <taxon>Steinernematidae</taxon>
        <taxon>Steinernema</taxon>
    </lineage>
</organism>
<dbReference type="AlphaFoldDB" id="A0A4V6A247"/>
<proteinExistence type="predicted"/>
<dbReference type="EMBL" id="AZBU02000005">
    <property type="protein sequence ID" value="TKR77675.1"/>
    <property type="molecule type" value="Genomic_DNA"/>
</dbReference>
<accession>A0A4V6A247</accession>
<sequence length="80" mass="9573">MDRNGSQNGMRDRYQNRFSGNRVVKEKAEVYTNLLNDHFKECTLDNIHVTRRERDEMIRHKTCAHGDFVLKEEFIELKTS</sequence>
<evidence type="ECO:0000313" key="2">
    <source>
        <dbReference type="Proteomes" id="UP000298663"/>
    </source>
</evidence>
<comment type="caution">
    <text evidence="1">The sequence shown here is derived from an EMBL/GenBank/DDBJ whole genome shotgun (WGS) entry which is preliminary data.</text>
</comment>
<reference evidence="1 2" key="1">
    <citation type="journal article" date="2015" name="Genome Biol.">
        <title>Comparative genomics of Steinernema reveals deeply conserved gene regulatory networks.</title>
        <authorList>
            <person name="Dillman A.R."/>
            <person name="Macchietto M."/>
            <person name="Porter C.F."/>
            <person name="Rogers A."/>
            <person name="Williams B."/>
            <person name="Antoshechkin I."/>
            <person name="Lee M.M."/>
            <person name="Goodwin Z."/>
            <person name="Lu X."/>
            <person name="Lewis E.E."/>
            <person name="Goodrich-Blair H."/>
            <person name="Stock S.P."/>
            <person name="Adams B.J."/>
            <person name="Sternberg P.W."/>
            <person name="Mortazavi A."/>
        </authorList>
    </citation>
    <scope>NUCLEOTIDE SEQUENCE [LARGE SCALE GENOMIC DNA]</scope>
    <source>
        <strain evidence="1 2">ALL</strain>
    </source>
</reference>
<keyword evidence="2" id="KW-1185">Reference proteome</keyword>
<gene>
    <name evidence="1" type="ORF">L596_018602</name>
</gene>
<reference evidence="1 2" key="2">
    <citation type="journal article" date="2019" name="G3 (Bethesda)">
        <title>Hybrid Assembly of the Genome of the Entomopathogenic Nematode Steinernema carpocapsae Identifies the X-Chromosome.</title>
        <authorList>
            <person name="Serra L."/>
            <person name="Macchietto M."/>
            <person name="Macias-Munoz A."/>
            <person name="McGill C.J."/>
            <person name="Rodriguez I.M."/>
            <person name="Rodriguez B."/>
            <person name="Murad R."/>
            <person name="Mortazavi A."/>
        </authorList>
    </citation>
    <scope>NUCLEOTIDE SEQUENCE [LARGE SCALE GENOMIC DNA]</scope>
    <source>
        <strain evidence="1 2">ALL</strain>
    </source>
</reference>
<dbReference type="Proteomes" id="UP000298663">
    <property type="component" value="Unassembled WGS sequence"/>
</dbReference>
<protein>
    <submittedName>
        <fullName evidence="1">Uncharacterized protein</fullName>
    </submittedName>
</protein>